<protein>
    <submittedName>
        <fullName evidence="2">Uncharacterized protein</fullName>
    </submittedName>
</protein>
<evidence type="ECO:0000256" key="1">
    <source>
        <dbReference type="SAM" id="MobiDB-lite"/>
    </source>
</evidence>
<feature type="compositionally biased region" description="Basic and acidic residues" evidence="1">
    <location>
        <begin position="46"/>
        <end position="61"/>
    </location>
</feature>
<evidence type="ECO:0000313" key="2">
    <source>
        <dbReference type="EMBL" id="KDP32573.1"/>
    </source>
</evidence>
<name>A0A067KC26_JATCU</name>
<dbReference type="Proteomes" id="UP000027138">
    <property type="component" value="Unassembled WGS sequence"/>
</dbReference>
<gene>
    <name evidence="2" type="ORF">JCGZ_13123</name>
</gene>
<proteinExistence type="predicted"/>
<accession>A0A067KC26</accession>
<reference evidence="2 3" key="1">
    <citation type="journal article" date="2014" name="PLoS ONE">
        <title>Global Analysis of Gene Expression Profiles in Physic Nut (Jatropha curcas L.) Seedlings Exposed to Salt Stress.</title>
        <authorList>
            <person name="Zhang L."/>
            <person name="Zhang C."/>
            <person name="Wu P."/>
            <person name="Chen Y."/>
            <person name="Li M."/>
            <person name="Jiang H."/>
            <person name="Wu G."/>
        </authorList>
    </citation>
    <scope>NUCLEOTIDE SEQUENCE [LARGE SCALE GENOMIC DNA]</scope>
    <source>
        <strain evidence="3">cv. GZQX0401</strain>
        <tissue evidence="2">Young leaves</tissue>
    </source>
</reference>
<sequence>MILCPVLDSNMIGIKNSIKNQKRHDQEEAQIDLSENSESEEAYGESAKKKDRFDETERNRVPDSNMIRFLRKLNQEPEENRTDLRIRKSQWQRCQKAESLVISMILCPVLDSDMIGIQKFNQEPEEAQIDLSGNLESEEAHGEDAKKKNR</sequence>
<dbReference type="AlphaFoldDB" id="A0A067KC26"/>
<keyword evidence="3" id="KW-1185">Reference proteome</keyword>
<evidence type="ECO:0000313" key="3">
    <source>
        <dbReference type="Proteomes" id="UP000027138"/>
    </source>
</evidence>
<feature type="compositionally biased region" description="Basic and acidic residues" evidence="1">
    <location>
        <begin position="138"/>
        <end position="150"/>
    </location>
</feature>
<feature type="region of interest" description="Disordered" evidence="1">
    <location>
        <begin position="20"/>
        <end position="61"/>
    </location>
</feature>
<organism evidence="2 3">
    <name type="scientific">Jatropha curcas</name>
    <name type="common">Barbados nut</name>
    <dbReference type="NCBI Taxonomy" id="180498"/>
    <lineage>
        <taxon>Eukaryota</taxon>
        <taxon>Viridiplantae</taxon>
        <taxon>Streptophyta</taxon>
        <taxon>Embryophyta</taxon>
        <taxon>Tracheophyta</taxon>
        <taxon>Spermatophyta</taxon>
        <taxon>Magnoliopsida</taxon>
        <taxon>eudicotyledons</taxon>
        <taxon>Gunneridae</taxon>
        <taxon>Pentapetalae</taxon>
        <taxon>rosids</taxon>
        <taxon>fabids</taxon>
        <taxon>Malpighiales</taxon>
        <taxon>Euphorbiaceae</taxon>
        <taxon>Crotonoideae</taxon>
        <taxon>Jatropheae</taxon>
        <taxon>Jatropha</taxon>
    </lineage>
</organism>
<dbReference type="EMBL" id="KK914578">
    <property type="protein sequence ID" value="KDP32573.1"/>
    <property type="molecule type" value="Genomic_DNA"/>
</dbReference>
<feature type="region of interest" description="Disordered" evidence="1">
    <location>
        <begin position="128"/>
        <end position="150"/>
    </location>
</feature>